<dbReference type="InterPro" id="IPR032710">
    <property type="entry name" value="NTF2-like_dom_sf"/>
</dbReference>
<accession>A0A7C8IBR2</accession>
<evidence type="ECO:0000313" key="2">
    <source>
        <dbReference type="Proteomes" id="UP000481861"/>
    </source>
</evidence>
<reference evidence="1 2" key="1">
    <citation type="submission" date="2020-01" db="EMBL/GenBank/DDBJ databases">
        <authorList>
            <consortium name="DOE Joint Genome Institute"/>
            <person name="Haridas S."/>
            <person name="Albert R."/>
            <person name="Binder M."/>
            <person name="Bloem J."/>
            <person name="Labutti K."/>
            <person name="Salamov A."/>
            <person name="Andreopoulos B."/>
            <person name="Baker S.E."/>
            <person name="Barry K."/>
            <person name="Bills G."/>
            <person name="Bluhm B.H."/>
            <person name="Cannon C."/>
            <person name="Castanera R."/>
            <person name="Culley D.E."/>
            <person name="Daum C."/>
            <person name="Ezra D."/>
            <person name="Gonzalez J.B."/>
            <person name="Henrissat B."/>
            <person name="Kuo A."/>
            <person name="Liang C."/>
            <person name="Lipzen A."/>
            <person name="Lutzoni F."/>
            <person name="Magnuson J."/>
            <person name="Mondo S."/>
            <person name="Nolan M."/>
            <person name="Ohm R."/>
            <person name="Pangilinan J."/>
            <person name="Park H.-J.H."/>
            <person name="Ramirez L."/>
            <person name="Alfaro M."/>
            <person name="Sun H."/>
            <person name="Tritt A."/>
            <person name="Yoshinaga Y."/>
            <person name="Zwiers L.-H.L."/>
            <person name="Turgeon B.G."/>
            <person name="Goodwin S.B."/>
            <person name="Spatafora J.W."/>
            <person name="Crous P.W."/>
            <person name="Grigoriev I.V."/>
        </authorList>
    </citation>
    <scope>NUCLEOTIDE SEQUENCE [LARGE SCALE GENOMIC DNA]</scope>
    <source>
        <strain evidence="1 2">CBS 611.86</strain>
    </source>
</reference>
<dbReference type="EMBL" id="JAADJZ010000008">
    <property type="protein sequence ID" value="KAF2873151.1"/>
    <property type="molecule type" value="Genomic_DNA"/>
</dbReference>
<evidence type="ECO:0008006" key="3">
    <source>
        <dbReference type="Google" id="ProtNLM"/>
    </source>
</evidence>
<sequence>MALVPPFTQESAHAKVKKGQDLWNTQEPKSISAAYTPDSTWRNRSTFLSGTAAIEEFLTKKWEKEKNYHLRKELFAFTDNKIAVQFWYEYQDAHDGMKWKRCYGLEDWTFADDGRMRKRQMSGNDIEIDQSERWFKDGVDVNEVEISEAHW</sequence>
<name>A0A7C8IBR2_9PLEO</name>
<dbReference type="OrthoDB" id="14527at2759"/>
<keyword evidence="2" id="KW-1185">Reference proteome</keyword>
<dbReference type="Pfam" id="PF07080">
    <property type="entry name" value="DUF1348"/>
    <property type="match status" value="1"/>
</dbReference>
<proteinExistence type="predicted"/>
<gene>
    <name evidence="1" type="ORF">BDV95DRAFT_605718</name>
</gene>
<protein>
    <recommendedName>
        <fullName evidence="3">DUF1348-domain-containing protein</fullName>
    </recommendedName>
</protein>
<dbReference type="PANTHER" id="PTHR31757">
    <property type="entry name" value="SLL0781 PROTEIN"/>
    <property type="match status" value="1"/>
</dbReference>
<evidence type="ECO:0000313" key="1">
    <source>
        <dbReference type="EMBL" id="KAF2873151.1"/>
    </source>
</evidence>
<dbReference type="InterPro" id="IPR009783">
    <property type="entry name" value="DUF1348"/>
</dbReference>
<comment type="caution">
    <text evidence="1">The sequence shown here is derived from an EMBL/GenBank/DDBJ whole genome shotgun (WGS) entry which is preliminary data.</text>
</comment>
<dbReference type="SUPFAM" id="SSF54427">
    <property type="entry name" value="NTF2-like"/>
    <property type="match status" value="1"/>
</dbReference>
<dbReference type="PANTHER" id="PTHR31757:SF0">
    <property type="entry name" value="SLL0781 PROTEIN"/>
    <property type="match status" value="1"/>
</dbReference>
<organism evidence="1 2">
    <name type="scientific">Massariosphaeria phaeospora</name>
    <dbReference type="NCBI Taxonomy" id="100035"/>
    <lineage>
        <taxon>Eukaryota</taxon>
        <taxon>Fungi</taxon>
        <taxon>Dikarya</taxon>
        <taxon>Ascomycota</taxon>
        <taxon>Pezizomycotina</taxon>
        <taxon>Dothideomycetes</taxon>
        <taxon>Pleosporomycetidae</taxon>
        <taxon>Pleosporales</taxon>
        <taxon>Pleosporales incertae sedis</taxon>
        <taxon>Massariosphaeria</taxon>
    </lineage>
</organism>
<dbReference type="Proteomes" id="UP000481861">
    <property type="component" value="Unassembled WGS sequence"/>
</dbReference>
<dbReference type="Gene3D" id="3.10.450.50">
    <property type="match status" value="1"/>
</dbReference>
<dbReference type="AlphaFoldDB" id="A0A7C8IBR2"/>